<reference evidence="1 2" key="1">
    <citation type="submission" date="2020-08" db="EMBL/GenBank/DDBJ databases">
        <title>Genomic Encyclopedia of Type Strains, Phase III (KMG-III): the genomes of soil and plant-associated and newly described type strains.</title>
        <authorList>
            <person name="Whitman W."/>
        </authorList>
    </citation>
    <scope>NUCLEOTIDE SEQUENCE [LARGE SCALE GENOMIC DNA]</scope>
    <source>
        <strain evidence="1 2">CECT 3303</strain>
    </source>
</reference>
<sequence>MTVLNSGCVSPHVAMAQRDHLHLDWCEPYPALTRARAVAWTCACRATVYELHTGAGRGFIRRTVQLDGRPQIHHTPPWPAAEALVIWTALLSGHAR</sequence>
<evidence type="ECO:0000313" key="2">
    <source>
        <dbReference type="Proteomes" id="UP000562352"/>
    </source>
</evidence>
<gene>
    <name evidence="1" type="ORF">FHS22_006620</name>
</gene>
<name>A0A841DG89_PLAVE</name>
<organism evidence="1 2">
    <name type="scientific">Planomonospora venezuelensis</name>
    <dbReference type="NCBI Taxonomy" id="1999"/>
    <lineage>
        <taxon>Bacteria</taxon>
        <taxon>Bacillati</taxon>
        <taxon>Actinomycetota</taxon>
        <taxon>Actinomycetes</taxon>
        <taxon>Streptosporangiales</taxon>
        <taxon>Streptosporangiaceae</taxon>
        <taxon>Planomonospora</taxon>
    </lineage>
</organism>
<proteinExistence type="predicted"/>
<protein>
    <submittedName>
        <fullName evidence="1">Uncharacterized protein</fullName>
    </submittedName>
</protein>
<accession>A0A841DG89</accession>
<keyword evidence="2" id="KW-1185">Reference proteome</keyword>
<dbReference type="Proteomes" id="UP000562352">
    <property type="component" value="Unassembled WGS sequence"/>
</dbReference>
<evidence type="ECO:0000313" key="1">
    <source>
        <dbReference type="EMBL" id="MBB5967318.1"/>
    </source>
</evidence>
<dbReference type="RefSeq" id="WP_184948042.1">
    <property type="nucleotide sequence ID" value="NZ_BAAAWZ010000005.1"/>
</dbReference>
<dbReference type="EMBL" id="JACHJJ010000031">
    <property type="protein sequence ID" value="MBB5967318.1"/>
    <property type="molecule type" value="Genomic_DNA"/>
</dbReference>
<dbReference type="AlphaFoldDB" id="A0A841DG89"/>
<comment type="caution">
    <text evidence="1">The sequence shown here is derived from an EMBL/GenBank/DDBJ whole genome shotgun (WGS) entry which is preliminary data.</text>
</comment>